<protein>
    <recommendedName>
        <fullName evidence="2">histidine kinase</fullName>
        <ecNumber evidence="2">2.7.13.3</ecNumber>
    </recommendedName>
</protein>
<dbReference type="CDD" id="cd00082">
    <property type="entry name" value="HisKA"/>
    <property type="match status" value="1"/>
</dbReference>
<dbReference type="Pfam" id="PF00072">
    <property type="entry name" value="Response_reg"/>
    <property type="match status" value="1"/>
</dbReference>
<name>A0A317F1T0_9SPHI</name>
<feature type="domain" description="Histidine kinase" evidence="6">
    <location>
        <begin position="218"/>
        <end position="439"/>
    </location>
</feature>
<dbReference type="GO" id="GO:0000155">
    <property type="term" value="F:phosphorelay sensor kinase activity"/>
    <property type="evidence" value="ECO:0007669"/>
    <property type="project" value="InterPro"/>
</dbReference>
<accession>A0A317F1T0</accession>
<dbReference type="PANTHER" id="PTHR43547:SF2">
    <property type="entry name" value="HYBRID SIGNAL TRANSDUCTION HISTIDINE KINASE C"/>
    <property type="match status" value="1"/>
</dbReference>
<dbReference type="PANTHER" id="PTHR43547">
    <property type="entry name" value="TWO-COMPONENT HISTIDINE KINASE"/>
    <property type="match status" value="1"/>
</dbReference>
<comment type="catalytic activity">
    <reaction evidence="1">
        <text>ATP + protein L-histidine = ADP + protein N-phospho-L-histidine.</text>
        <dbReference type="EC" id="2.7.13.3"/>
    </reaction>
</comment>
<dbReference type="Gene3D" id="3.40.50.2300">
    <property type="match status" value="1"/>
</dbReference>
<dbReference type="Pfam" id="PF02518">
    <property type="entry name" value="HATPase_c"/>
    <property type="match status" value="1"/>
</dbReference>
<dbReference type="InterPro" id="IPR003594">
    <property type="entry name" value="HATPase_dom"/>
</dbReference>
<organism evidence="8 9">
    <name type="scientific">Pedobacter paludis</name>
    <dbReference type="NCBI Taxonomy" id="2203212"/>
    <lineage>
        <taxon>Bacteria</taxon>
        <taxon>Pseudomonadati</taxon>
        <taxon>Bacteroidota</taxon>
        <taxon>Sphingobacteriia</taxon>
        <taxon>Sphingobacteriales</taxon>
        <taxon>Sphingobacteriaceae</taxon>
        <taxon>Pedobacter</taxon>
    </lineage>
</organism>
<dbReference type="InterPro" id="IPR036890">
    <property type="entry name" value="HATPase_C_sf"/>
</dbReference>
<dbReference type="InterPro" id="IPR003661">
    <property type="entry name" value="HisK_dim/P_dom"/>
</dbReference>
<evidence type="ECO:0000313" key="9">
    <source>
        <dbReference type="Proteomes" id="UP000245391"/>
    </source>
</evidence>
<sequence>MFLQHLTELGLENGMKEEEITRTKIINWLNLTLGILILLFGSVFCALSGRADIIIPTLAEFVLVICSMILNAQSKHLWAAFATYAGQCASVLYFGLLLREHLELDCMVVYLLIILCLIFKDRRSRLLGFLAGIAVLVVLETSSYFPALLSPVIVDLRTHIIFRSAGILGVVFLIVSVFRTYVESNDDNPELKRSNAKLELANAELERVNNYKRLFVAEVTHELRQPLHVIQLALEILRKRVESEPQFWTIKDHLDPMWAANSNARNIINNVLSLAEIEQGTTRVASDVFFDLIGVLNANIAMSRGLAAQAGVTLQLLPYTGIPGALRGDRDILVQIFTNMIGNAIKYSDPKTSINIAVRKQGAYYLITVGNHGRTISTENMARIFDPFVHGKSTNGSLMESTGLGLYLVRQWLEKMGGSLSAESERGYTAFTAKIYLEEASIANLSLAELPQMKVTQEMINVFGADDDMMCRSMMEMHFKMMPEYRYTHFQNGEELLKGLMKETPDIILLDWQMPEMAGPEVLKKLKSSGLGDIPVIVTTGNGLEESRRHILRSGANGCIVKPFLADELIREISRVRSHTGSQLSFQG</sequence>
<dbReference type="SMART" id="SM00387">
    <property type="entry name" value="HATPase_c"/>
    <property type="match status" value="1"/>
</dbReference>
<keyword evidence="5" id="KW-1133">Transmembrane helix</keyword>
<dbReference type="Gene3D" id="3.30.565.10">
    <property type="entry name" value="Histidine kinase-like ATPase, C-terminal domain"/>
    <property type="match status" value="1"/>
</dbReference>
<evidence type="ECO:0000259" key="7">
    <source>
        <dbReference type="PROSITE" id="PS50110"/>
    </source>
</evidence>
<keyword evidence="5" id="KW-0812">Transmembrane</keyword>
<dbReference type="SUPFAM" id="SSF47384">
    <property type="entry name" value="Homodimeric domain of signal transducing histidine kinase"/>
    <property type="match status" value="1"/>
</dbReference>
<feature type="transmembrane region" description="Helical" evidence="5">
    <location>
        <begin position="53"/>
        <end position="70"/>
    </location>
</feature>
<evidence type="ECO:0000256" key="1">
    <source>
        <dbReference type="ARBA" id="ARBA00000085"/>
    </source>
</evidence>
<dbReference type="Gene3D" id="1.10.287.130">
    <property type="match status" value="1"/>
</dbReference>
<dbReference type="InterPro" id="IPR001789">
    <property type="entry name" value="Sig_transdc_resp-reg_receiver"/>
</dbReference>
<keyword evidence="3 4" id="KW-0597">Phosphoprotein</keyword>
<evidence type="ECO:0000259" key="6">
    <source>
        <dbReference type="PROSITE" id="PS50109"/>
    </source>
</evidence>
<feature type="transmembrane region" description="Helical" evidence="5">
    <location>
        <begin position="102"/>
        <end position="119"/>
    </location>
</feature>
<dbReference type="OrthoDB" id="636661at2"/>
<feature type="transmembrane region" description="Helical" evidence="5">
    <location>
        <begin position="126"/>
        <end position="148"/>
    </location>
</feature>
<evidence type="ECO:0000256" key="3">
    <source>
        <dbReference type="ARBA" id="ARBA00022553"/>
    </source>
</evidence>
<dbReference type="SUPFAM" id="SSF52172">
    <property type="entry name" value="CheY-like"/>
    <property type="match status" value="1"/>
</dbReference>
<evidence type="ECO:0000256" key="5">
    <source>
        <dbReference type="SAM" id="Phobius"/>
    </source>
</evidence>
<dbReference type="PROSITE" id="PS50109">
    <property type="entry name" value="HIS_KIN"/>
    <property type="match status" value="1"/>
</dbReference>
<dbReference type="InterPro" id="IPR004358">
    <property type="entry name" value="Sig_transdc_His_kin-like_C"/>
</dbReference>
<dbReference type="InterPro" id="IPR005467">
    <property type="entry name" value="His_kinase_dom"/>
</dbReference>
<dbReference type="AlphaFoldDB" id="A0A317F1T0"/>
<feature type="transmembrane region" description="Helical" evidence="5">
    <location>
        <begin position="25"/>
        <end position="47"/>
    </location>
</feature>
<comment type="caution">
    <text evidence="8">The sequence shown here is derived from an EMBL/GenBank/DDBJ whole genome shotgun (WGS) entry which is preliminary data.</text>
</comment>
<reference evidence="9" key="1">
    <citation type="submission" date="2018-05" db="EMBL/GenBank/DDBJ databases">
        <title>Pedobacter paludis sp. nov., isolated from wetland soil.</title>
        <authorList>
            <person name="Zhang Y."/>
        </authorList>
    </citation>
    <scope>NUCLEOTIDE SEQUENCE [LARGE SCALE GENOMIC DNA]</scope>
    <source>
        <strain evidence="9">R-8</strain>
    </source>
</reference>
<evidence type="ECO:0000256" key="2">
    <source>
        <dbReference type="ARBA" id="ARBA00012438"/>
    </source>
</evidence>
<keyword evidence="9" id="KW-1185">Reference proteome</keyword>
<dbReference type="InterPro" id="IPR011006">
    <property type="entry name" value="CheY-like_superfamily"/>
</dbReference>
<dbReference type="PRINTS" id="PR00344">
    <property type="entry name" value="BCTRLSENSOR"/>
</dbReference>
<feature type="transmembrane region" description="Helical" evidence="5">
    <location>
        <begin position="160"/>
        <end position="182"/>
    </location>
</feature>
<dbReference type="SMART" id="SM00448">
    <property type="entry name" value="REC"/>
    <property type="match status" value="1"/>
</dbReference>
<evidence type="ECO:0000313" key="8">
    <source>
        <dbReference type="EMBL" id="PWS32223.1"/>
    </source>
</evidence>
<keyword evidence="5" id="KW-0472">Membrane</keyword>
<dbReference type="Proteomes" id="UP000245391">
    <property type="component" value="Unassembled WGS sequence"/>
</dbReference>
<dbReference type="SMART" id="SM00388">
    <property type="entry name" value="HisKA"/>
    <property type="match status" value="1"/>
</dbReference>
<dbReference type="RefSeq" id="WP_109929670.1">
    <property type="nucleotide sequence ID" value="NZ_QGNY01000003.1"/>
</dbReference>
<feature type="transmembrane region" description="Helical" evidence="5">
    <location>
        <begin position="77"/>
        <end position="96"/>
    </location>
</feature>
<dbReference type="InterPro" id="IPR036097">
    <property type="entry name" value="HisK_dim/P_sf"/>
</dbReference>
<dbReference type="Pfam" id="PF00512">
    <property type="entry name" value="HisKA"/>
    <property type="match status" value="1"/>
</dbReference>
<dbReference type="EMBL" id="QGNY01000003">
    <property type="protein sequence ID" value="PWS32223.1"/>
    <property type="molecule type" value="Genomic_DNA"/>
</dbReference>
<dbReference type="PROSITE" id="PS50110">
    <property type="entry name" value="RESPONSE_REGULATORY"/>
    <property type="match status" value="1"/>
</dbReference>
<proteinExistence type="predicted"/>
<gene>
    <name evidence="8" type="ORF">DF947_10670</name>
</gene>
<dbReference type="EC" id="2.7.13.3" evidence="2"/>
<feature type="domain" description="Response regulatory" evidence="7">
    <location>
        <begin position="461"/>
        <end position="577"/>
    </location>
</feature>
<feature type="modified residue" description="4-aspartylphosphate" evidence="4">
    <location>
        <position position="511"/>
    </location>
</feature>
<dbReference type="CDD" id="cd00156">
    <property type="entry name" value="REC"/>
    <property type="match status" value="1"/>
</dbReference>
<dbReference type="SUPFAM" id="SSF55874">
    <property type="entry name" value="ATPase domain of HSP90 chaperone/DNA topoisomerase II/histidine kinase"/>
    <property type="match status" value="1"/>
</dbReference>
<evidence type="ECO:0000256" key="4">
    <source>
        <dbReference type="PROSITE-ProRule" id="PRU00169"/>
    </source>
</evidence>